<dbReference type="InterPro" id="IPR026939">
    <property type="entry name" value="ZNF706/At2g23090_sf"/>
</dbReference>
<dbReference type="EMBL" id="AJWK01033779">
    <property type="status" value="NOT_ANNOTATED_CDS"/>
    <property type="molecule type" value="Genomic_DNA"/>
</dbReference>
<evidence type="ECO:0000256" key="5">
    <source>
        <dbReference type="SAM" id="MobiDB-lite"/>
    </source>
</evidence>
<feature type="region of interest" description="Disordered" evidence="5">
    <location>
        <begin position="56"/>
        <end position="77"/>
    </location>
</feature>
<accession>A0A1B0F023</accession>
<dbReference type="EnsemblMetazoa" id="LLOJ009703-RA">
    <property type="protein sequence ID" value="LLOJ009703-PA"/>
    <property type="gene ID" value="LLOJ009703"/>
</dbReference>
<keyword evidence="9" id="KW-1185">Reference proteome</keyword>
<evidence type="ECO:0000259" key="6">
    <source>
        <dbReference type="Pfam" id="PF04419"/>
    </source>
</evidence>
<evidence type="ECO:0000313" key="7">
    <source>
        <dbReference type="EMBL" id="MBC1178638.1"/>
    </source>
</evidence>
<dbReference type="GO" id="GO:0005737">
    <property type="term" value="C:cytoplasm"/>
    <property type="evidence" value="ECO:0007669"/>
    <property type="project" value="UniProtKB-SubCell"/>
</dbReference>
<evidence type="ECO:0000313" key="8">
    <source>
        <dbReference type="EnsemblMetazoa" id="LLOJ009703-PA"/>
    </source>
</evidence>
<dbReference type="EMBL" id="GITU01009935">
    <property type="protein sequence ID" value="MBC1178638.1"/>
    <property type="molecule type" value="Transcribed_RNA"/>
</dbReference>
<evidence type="ECO:0000256" key="4">
    <source>
        <dbReference type="ARBA" id="ARBA00023242"/>
    </source>
</evidence>
<feature type="region of interest" description="Disordered" evidence="5">
    <location>
        <begin position="1"/>
        <end position="37"/>
    </location>
</feature>
<dbReference type="OrthoDB" id="73348at2759"/>
<proteinExistence type="predicted"/>
<evidence type="ECO:0000256" key="3">
    <source>
        <dbReference type="ARBA" id="ARBA00022490"/>
    </source>
</evidence>
<dbReference type="PANTHER" id="PTHR21213">
    <property type="entry name" value="GEO09665P1-RELATED"/>
    <property type="match status" value="1"/>
</dbReference>
<dbReference type="VEuPathDB" id="VectorBase:LLOJ009703"/>
<evidence type="ECO:0000256" key="2">
    <source>
        <dbReference type="ARBA" id="ARBA00004496"/>
    </source>
</evidence>
<dbReference type="GeneID" id="129793437"/>
<dbReference type="Pfam" id="PF04419">
    <property type="entry name" value="SERF-like_N"/>
    <property type="match status" value="1"/>
</dbReference>
<evidence type="ECO:0000313" key="9">
    <source>
        <dbReference type="Proteomes" id="UP000092461"/>
    </source>
</evidence>
<sequence>MARGHQKLQSQAKTQEKAAKAKKAQGHNANEQKKAAQKALVHICTVCKAQMPDPKTYKQHFENKHPKSELPADLKDV</sequence>
<name>A0A1B0F023_LUTLO</name>
<dbReference type="PANTHER" id="PTHR21213:SF0">
    <property type="entry name" value="ZINC FINGER PROTEIN 706"/>
    <property type="match status" value="1"/>
</dbReference>
<protein>
    <recommendedName>
        <fullName evidence="6">Small EDRK-rich factor-like N-terminal domain-containing protein</fullName>
    </recommendedName>
</protein>
<dbReference type="VEuPathDB" id="VectorBase:LLONM1_004782"/>
<keyword evidence="3" id="KW-0963">Cytoplasm</keyword>
<evidence type="ECO:0000256" key="1">
    <source>
        <dbReference type="ARBA" id="ARBA00004123"/>
    </source>
</evidence>
<keyword evidence="4" id="KW-0539">Nucleus</keyword>
<reference evidence="9" key="1">
    <citation type="submission" date="2012-05" db="EMBL/GenBank/DDBJ databases">
        <title>Whole Genome Assembly of Lutzomyia longipalpis.</title>
        <authorList>
            <person name="Richards S."/>
            <person name="Qu C."/>
            <person name="Dillon R."/>
            <person name="Worley K."/>
            <person name="Scherer S."/>
            <person name="Batterton M."/>
            <person name="Taylor A."/>
            <person name="Hawes A."/>
            <person name="Hernandez B."/>
            <person name="Kovar C."/>
            <person name="Mandapat C."/>
            <person name="Pham C."/>
            <person name="Qu C."/>
            <person name="Jing C."/>
            <person name="Bess C."/>
            <person name="Bandaranaike D."/>
            <person name="Ngo D."/>
            <person name="Ongeri F."/>
            <person name="Arias F."/>
            <person name="Lara F."/>
            <person name="Weissenberger G."/>
            <person name="Kamau G."/>
            <person name="Han H."/>
            <person name="Shen H."/>
            <person name="Dinh H."/>
            <person name="Khalil I."/>
            <person name="Jones J."/>
            <person name="Shafer J."/>
            <person name="Jayaseelan J."/>
            <person name="Quiroz J."/>
            <person name="Blankenburg K."/>
            <person name="Nguyen L."/>
            <person name="Jackson L."/>
            <person name="Francisco L."/>
            <person name="Tang L.-Y."/>
            <person name="Pu L.-L."/>
            <person name="Perales L."/>
            <person name="Lorensuhewa L."/>
            <person name="Munidasa M."/>
            <person name="Coyle M."/>
            <person name="Taylor M."/>
            <person name="Puazo M."/>
            <person name="Firestine M."/>
            <person name="Scheel M."/>
            <person name="Javaid M."/>
            <person name="Wang M."/>
            <person name="Li M."/>
            <person name="Tabassum N."/>
            <person name="Saada N."/>
            <person name="Osuji N."/>
            <person name="Aqrawi P."/>
            <person name="Fu Q."/>
            <person name="Thornton R."/>
            <person name="Raj R."/>
            <person name="Goodspeed R."/>
            <person name="Mata R."/>
            <person name="Najjar R."/>
            <person name="Gubbala S."/>
            <person name="Lee S."/>
            <person name="Denson S."/>
            <person name="Patil S."/>
            <person name="Macmil S."/>
            <person name="Qi S."/>
            <person name="Matskevitch T."/>
            <person name="Palculict T."/>
            <person name="Mathew T."/>
            <person name="Vee V."/>
            <person name="Velamala V."/>
            <person name="Korchina V."/>
            <person name="Cai W."/>
            <person name="Liu W."/>
            <person name="Dai W."/>
            <person name="Zou X."/>
            <person name="Zhu Y."/>
            <person name="Zhang Y."/>
            <person name="Wu Y.-Q."/>
            <person name="Xin Y."/>
            <person name="Nazarath L."/>
            <person name="Kovar C."/>
            <person name="Han Y."/>
            <person name="Muzny D."/>
            <person name="Gibbs R."/>
        </authorList>
    </citation>
    <scope>NUCLEOTIDE SEQUENCE [LARGE SCALE GENOMIC DNA]</scope>
    <source>
        <strain evidence="9">Jacobina</strain>
    </source>
</reference>
<dbReference type="InterPro" id="IPR007513">
    <property type="entry name" value="SERF-like_N"/>
</dbReference>
<dbReference type="AlphaFoldDB" id="A0A1B0F023"/>
<dbReference type="Gene3D" id="4.10.1050.10">
    <property type="entry name" value="At2g23090-like"/>
    <property type="match status" value="1"/>
</dbReference>
<dbReference type="RefSeq" id="XP_055689423.1">
    <property type="nucleotide sequence ID" value="XM_055833448.1"/>
</dbReference>
<comment type="subcellular location">
    <subcellularLocation>
        <location evidence="2">Cytoplasm</location>
    </subcellularLocation>
    <subcellularLocation>
        <location evidence="1">Nucleus</location>
    </subcellularLocation>
</comment>
<dbReference type="Proteomes" id="UP000092461">
    <property type="component" value="Unassembled WGS sequence"/>
</dbReference>
<dbReference type="InterPro" id="IPR045230">
    <property type="entry name" value="MBS1/2-like"/>
</dbReference>
<reference evidence="7" key="2">
    <citation type="journal article" date="2020" name="BMC">
        <title>Leishmania infection induces a limited differential gene expression in the sand fly midgut.</title>
        <authorList>
            <person name="Coutinho-Abreu I.V."/>
            <person name="Serafim T.D."/>
            <person name="Meneses C."/>
            <person name="Kamhawi S."/>
            <person name="Oliveira F."/>
            <person name="Valenzuela J.G."/>
        </authorList>
    </citation>
    <scope>NUCLEOTIDE SEQUENCE</scope>
    <source>
        <strain evidence="7">Jacobina</strain>
        <tissue evidence="7">Midgut</tissue>
    </source>
</reference>
<organism evidence="8 9">
    <name type="scientific">Lutzomyia longipalpis</name>
    <name type="common">Sand fly</name>
    <dbReference type="NCBI Taxonomy" id="7200"/>
    <lineage>
        <taxon>Eukaryota</taxon>
        <taxon>Metazoa</taxon>
        <taxon>Ecdysozoa</taxon>
        <taxon>Arthropoda</taxon>
        <taxon>Hexapoda</taxon>
        <taxon>Insecta</taxon>
        <taxon>Pterygota</taxon>
        <taxon>Neoptera</taxon>
        <taxon>Endopterygota</taxon>
        <taxon>Diptera</taxon>
        <taxon>Nematocera</taxon>
        <taxon>Psychodoidea</taxon>
        <taxon>Psychodidae</taxon>
        <taxon>Lutzomyia</taxon>
        <taxon>Lutzomyia</taxon>
    </lineage>
</organism>
<feature type="domain" description="Small EDRK-rich factor-like N-terminal" evidence="6">
    <location>
        <begin position="1"/>
        <end position="40"/>
    </location>
</feature>
<dbReference type="KEGG" id="lll:129793437"/>
<dbReference type="SUPFAM" id="SSF118359">
    <property type="entry name" value="Expressed protein At2g23090/F21P24.15"/>
    <property type="match status" value="1"/>
</dbReference>
<reference evidence="8" key="3">
    <citation type="submission" date="2020-05" db="UniProtKB">
        <authorList>
            <consortium name="EnsemblMetazoa"/>
        </authorList>
    </citation>
    <scope>IDENTIFICATION</scope>
    <source>
        <strain evidence="8">Jacobina</strain>
    </source>
</reference>
<dbReference type="GO" id="GO:0005634">
    <property type="term" value="C:nucleus"/>
    <property type="evidence" value="ECO:0007669"/>
    <property type="project" value="UniProtKB-SubCell"/>
</dbReference>